<protein>
    <submittedName>
        <fullName evidence="8">GDS1 protein</fullName>
    </submittedName>
</protein>
<dbReference type="AlphaFoldDB" id="A0A7K8I016"/>
<evidence type="ECO:0000256" key="1">
    <source>
        <dbReference type="ARBA" id="ARBA00004173"/>
    </source>
</evidence>
<reference evidence="8 9" key="1">
    <citation type="submission" date="2019-09" db="EMBL/GenBank/DDBJ databases">
        <title>Bird 10,000 Genomes (B10K) Project - Family phase.</title>
        <authorList>
            <person name="Zhang G."/>
        </authorList>
    </citation>
    <scope>NUCLEOTIDE SEQUENCE [LARGE SCALE GENOMIC DNA]</scope>
    <source>
        <strain evidence="8">B10K-DU-029-36</strain>
        <tissue evidence="8">Muscle</tissue>
    </source>
</reference>
<evidence type="ECO:0000256" key="3">
    <source>
        <dbReference type="ARBA" id="ARBA00004514"/>
    </source>
</evidence>
<gene>
    <name evidence="8" type="primary">Rap1gds1_1</name>
    <name evidence="8" type="ORF">ALERUF_R00606</name>
</gene>
<organism evidence="8 9">
    <name type="scientific">Aleadryas rufinucha</name>
    <name type="common">rufous-naped whistler</name>
    <dbReference type="NCBI Taxonomy" id="461220"/>
    <lineage>
        <taxon>Eukaryota</taxon>
        <taxon>Metazoa</taxon>
        <taxon>Chordata</taxon>
        <taxon>Craniata</taxon>
        <taxon>Vertebrata</taxon>
        <taxon>Euteleostomi</taxon>
        <taxon>Archelosauria</taxon>
        <taxon>Archosauria</taxon>
        <taxon>Dinosauria</taxon>
        <taxon>Saurischia</taxon>
        <taxon>Theropoda</taxon>
        <taxon>Coelurosauria</taxon>
        <taxon>Aves</taxon>
        <taxon>Neognathae</taxon>
        <taxon>Neoaves</taxon>
        <taxon>Telluraves</taxon>
        <taxon>Australaves</taxon>
        <taxon>Passeriformes</taxon>
        <taxon>Corvoidea</taxon>
        <taxon>Pachycephalidae</taxon>
        <taxon>Aleadryas</taxon>
    </lineage>
</organism>
<name>A0A7K8I016_9CORV</name>
<dbReference type="GO" id="GO:0005739">
    <property type="term" value="C:mitochondrion"/>
    <property type="evidence" value="ECO:0007669"/>
    <property type="project" value="UniProtKB-SubCell"/>
</dbReference>
<evidence type="ECO:0000256" key="2">
    <source>
        <dbReference type="ARBA" id="ARBA00004240"/>
    </source>
</evidence>
<dbReference type="GO" id="GO:0005783">
    <property type="term" value="C:endoplasmic reticulum"/>
    <property type="evidence" value="ECO:0007669"/>
    <property type="project" value="UniProtKB-SubCell"/>
</dbReference>
<dbReference type="Proteomes" id="UP000557196">
    <property type="component" value="Unassembled WGS sequence"/>
</dbReference>
<evidence type="ECO:0000313" key="9">
    <source>
        <dbReference type="Proteomes" id="UP000557196"/>
    </source>
</evidence>
<dbReference type="Gene3D" id="1.25.10.10">
    <property type="entry name" value="Leucine-rich Repeat Variant"/>
    <property type="match status" value="2"/>
</dbReference>
<feature type="non-terminal residue" evidence="8">
    <location>
        <position position="1"/>
    </location>
</feature>
<dbReference type="InterPro" id="IPR016024">
    <property type="entry name" value="ARM-type_fold"/>
</dbReference>
<feature type="repeat" description="ARM" evidence="7">
    <location>
        <begin position="237"/>
        <end position="269"/>
    </location>
</feature>
<evidence type="ECO:0000256" key="5">
    <source>
        <dbReference type="ARBA" id="ARBA00022824"/>
    </source>
</evidence>
<comment type="caution">
    <text evidence="8">The sequence shown here is derived from an EMBL/GenBank/DDBJ whole genome shotgun (WGS) entry which is preliminary data.</text>
</comment>
<dbReference type="GO" id="GO:0005085">
    <property type="term" value="F:guanyl-nucleotide exchange factor activity"/>
    <property type="evidence" value="ECO:0007669"/>
    <property type="project" value="InterPro"/>
</dbReference>
<dbReference type="PANTHER" id="PTHR10957">
    <property type="entry name" value="RAP1 GTPASE-GDP DISSOCIATION STIMULATOR 1"/>
    <property type="match status" value="1"/>
</dbReference>
<sequence length="487" mass="53018">CAVKAAHMLSEIAKNEEMKKPCIEADLVLTLIPLLESTDQEMLLHAGRAIGRICCDNCDLQEELVKVGVIPSLVRTLTDYAESEPLVHAALLALYNLADLDSAKEALSRTKVAEELVKQLRRAESHERLEIVFEVLQALAENDALKVQLVEAGMPEVLSEILLRLQGSSQAEDTCIVRAASDLIVSLLLGGKKGNITGQVHKESTSRISIIVFLTSLTCLVLPLSSDGNCLRMVQLGVIHQLLDVLEKHVQSGDTSVQQAALGALQNLAIPVVSKVQVLEEGVTERIEALLRSESPPVQFKVLGTLRKLADGQADAAEILGHDPMLLNRLVHWCSASDHSGICGEANRLLASILHHNRSQEVVKAIQAAQGVKHLVSMTTSEHAAMQNEALNALAIASAIDLETLEESFKESQLVQSLHKLLQDDNTSPEVKYNSIGLLCRLLNSGDLRQEIEEDKIKDILEQLCSHSNANVVKKAITTLQVLRGET</sequence>
<evidence type="ECO:0000256" key="7">
    <source>
        <dbReference type="PROSITE-ProRule" id="PRU00259"/>
    </source>
</evidence>
<dbReference type="InterPro" id="IPR011989">
    <property type="entry name" value="ARM-like"/>
</dbReference>
<accession>A0A7K8I016</accession>
<comment type="subcellular location">
    <subcellularLocation>
        <location evidence="3">Cytoplasm</location>
        <location evidence="3">Cytosol</location>
    </subcellularLocation>
    <subcellularLocation>
        <location evidence="2">Endoplasmic reticulum</location>
    </subcellularLocation>
    <subcellularLocation>
        <location evidence="1">Mitochondrion</location>
    </subcellularLocation>
</comment>
<evidence type="ECO:0000256" key="4">
    <source>
        <dbReference type="ARBA" id="ARBA00022490"/>
    </source>
</evidence>
<dbReference type="EMBL" id="VZTH01015397">
    <property type="protein sequence ID" value="NXC61920.1"/>
    <property type="molecule type" value="Genomic_DNA"/>
</dbReference>
<dbReference type="InterPro" id="IPR000225">
    <property type="entry name" value="Armadillo"/>
</dbReference>
<dbReference type="GO" id="GO:0005829">
    <property type="term" value="C:cytosol"/>
    <property type="evidence" value="ECO:0007669"/>
    <property type="project" value="UniProtKB-SubCell"/>
</dbReference>
<dbReference type="PROSITE" id="PS50176">
    <property type="entry name" value="ARM_REPEAT"/>
    <property type="match status" value="2"/>
</dbReference>
<dbReference type="Pfam" id="PF00514">
    <property type="entry name" value="Arm"/>
    <property type="match status" value="1"/>
</dbReference>
<keyword evidence="4" id="KW-0963">Cytoplasm</keyword>
<keyword evidence="9" id="KW-1185">Reference proteome</keyword>
<feature type="non-terminal residue" evidence="8">
    <location>
        <position position="487"/>
    </location>
</feature>
<evidence type="ECO:0000313" key="8">
    <source>
        <dbReference type="EMBL" id="NXC61920.1"/>
    </source>
</evidence>
<keyword evidence="5" id="KW-0256">Endoplasmic reticulum</keyword>
<dbReference type="SUPFAM" id="SSF48371">
    <property type="entry name" value="ARM repeat"/>
    <property type="match status" value="1"/>
</dbReference>
<keyword evidence="6" id="KW-0496">Mitochondrion</keyword>
<feature type="repeat" description="ARM" evidence="7">
    <location>
        <begin position="68"/>
        <end position="112"/>
    </location>
</feature>
<dbReference type="SMART" id="SM00185">
    <property type="entry name" value="ARM"/>
    <property type="match status" value="6"/>
</dbReference>
<dbReference type="InterPro" id="IPR040144">
    <property type="entry name" value="RAP1GDS1"/>
</dbReference>
<evidence type="ECO:0000256" key="6">
    <source>
        <dbReference type="ARBA" id="ARBA00023128"/>
    </source>
</evidence>
<proteinExistence type="predicted"/>